<dbReference type="EMBL" id="CAJVPU010051068">
    <property type="protein sequence ID" value="CAG8760586.1"/>
    <property type="molecule type" value="Genomic_DNA"/>
</dbReference>
<reference evidence="1" key="1">
    <citation type="submission" date="2021-06" db="EMBL/GenBank/DDBJ databases">
        <authorList>
            <person name="Kallberg Y."/>
            <person name="Tangrot J."/>
            <person name="Rosling A."/>
        </authorList>
    </citation>
    <scope>NUCLEOTIDE SEQUENCE</scope>
    <source>
        <strain evidence="1">IL203A</strain>
    </source>
</reference>
<evidence type="ECO:0000313" key="1">
    <source>
        <dbReference type="EMBL" id="CAG8760586.1"/>
    </source>
</evidence>
<organism evidence="1 2">
    <name type="scientific">Dentiscutata heterogama</name>
    <dbReference type="NCBI Taxonomy" id="1316150"/>
    <lineage>
        <taxon>Eukaryota</taxon>
        <taxon>Fungi</taxon>
        <taxon>Fungi incertae sedis</taxon>
        <taxon>Mucoromycota</taxon>
        <taxon>Glomeromycotina</taxon>
        <taxon>Glomeromycetes</taxon>
        <taxon>Diversisporales</taxon>
        <taxon>Gigasporaceae</taxon>
        <taxon>Dentiscutata</taxon>
    </lineage>
</organism>
<dbReference type="Proteomes" id="UP000789702">
    <property type="component" value="Unassembled WGS sequence"/>
</dbReference>
<gene>
    <name evidence="1" type="ORF">DHETER_LOCUS15230</name>
</gene>
<protein>
    <submittedName>
        <fullName evidence="1">10137_t:CDS:1</fullName>
    </submittedName>
</protein>
<name>A0ACA9QNN7_9GLOM</name>
<keyword evidence="2" id="KW-1185">Reference proteome</keyword>
<sequence>VGLGAVLAQKDENRKEYAIAFASKSLTRPERNYTTPELECYAIVWAV</sequence>
<feature type="non-terminal residue" evidence="1">
    <location>
        <position position="1"/>
    </location>
</feature>
<feature type="non-terminal residue" evidence="1">
    <location>
        <position position="47"/>
    </location>
</feature>
<evidence type="ECO:0000313" key="2">
    <source>
        <dbReference type="Proteomes" id="UP000789702"/>
    </source>
</evidence>
<proteinExistence type="predicted"/>
<accession>A0ACA9QNN7</accession>
<comment type="caution">
    <text evidence="1">The sequence shown here is derived from an EMBL/GenBank/DDBJ whole genome shotgun (WGS) entry which is preliminary data.</text>
</comment>